<dbReference type="Proteomes" id="UP000243499">
    <property type="component" value="Chromosome 9"/>
</dbReference>
<evidence type="ECO:0000313" key="2">
    <source>
        <dbReference type="EMBL" id="PAN47575.1"/>
    </source>
</evidence>
<protein>
    <submittedName>
        <fullName evidence="2">Uncharacterized protein</fullName>
    </submittedName>
</protein>
<dbReference type="AlphaFoldDB" id="A0A2S3IMJ0"/>
<dbReference type="Gramene" id="PAN47575">
    <property type="protein sequence ID" value="PAN47575"/>
    <property type="gene ID" value="PAHAL_9G255900"/>
</dbReference>
<feature type="compositionally biased region" description="Basic and acidic residues" evidence="1">
    <location>
        <begin position="141"/>
        <end position="152"/>
    </location>
</feature>
<name>A0A2S3IMJ0_9POAL</name>
<organism evidence="2">
    <name type="scientific">Panicum hallii</name>
    <dbReference type="NCBI Taxonomy" id="206008"/>
    <lineage>
        <taxon>Eukaryota</taxon>
        <taxon>Viridiplantae</taxon>
        <taxon>Streptophyta</taxon>
        <taxon>Embryophyta</taxon>
        <taxon>Tracheophyta</taxon>
        <taxon>Spermatophyta</taxon>
        <taxon>Magnoliopsida</taxon>
        <taxon>Liliopsida</taxon>
        <taxon>Poales</taxon>
        <taxon>Poaceae</taxon>
        <taxon>PACMAD clade</taxon>
        <taxon>Panicoideae</taxon>
        <taxon>Panicodae</taxon>
        <taxon>Paniceae</taxon>
        <taxon>Panicinae</taxon>
        <taxon>Panicum</taxon>
        <taxon>Panicum sect. Panicum</taxon>
    </lineage>
</organism>
<gene>
    <name evidence="2" type="ORF">PAHAL_9G255900</name>
</gene>
<sequence length="152" mass="16933">MKSSLRSRRQELRRVSNGVIFGAMLPPSSRSLWSPQVTRIRRRRLCRHSSLQDLTTASPPLPQGPTATDYGRCADSASGGTTWLVLWHPLLRLRFFTCYLLSWRLCLMRAISNPYRQGGGLAPGADELLHPDGDGGVASQDARRSGIRCNKE</sequence>
<dbReference type="EMBL" id="CM008054">
    <property type="protein sequence ID" value="PAN47575.1"/>
    <property type="molecule type" value="Genomic_DNA"/>
</dbReference>
<accession>A0A2S3IMJ0</accession>
<feature type="region of interest" description="Disordered" evidence="1">
    <location>
        <begin position="126"/>
        <end position="152"/>
    </location>
</feature>
<proteinExistence type="predicted"/>
<evidence type="ECO:0000256" key="1">
    <source>
        <dbReference type="SAM" id="MobiDB-lite"/>
    </source>
</evidence>
<reference evidence="2" key="1">
    <citation type="submission" date="2018-04" db="EMBL/GenBank/DDBJ databases">
        <title>WGS assembly of Panicum hallii.</title>
        <authorList>
            <person name="Lovell J."/>
            <person name="Jenkins J."/>
            <person name="Lowry D."/>
            <person name="Mamidi S."/>
            <person name="Sreedasyam A."/>
            <person name="Weng X."/>
            <person name="Barry K."/>
            <person name="Bonette J."/>
            <person name="Campitelli B."/>
            <person name="Daum C."/>
            <person name="Gordon S."/>
            <person name="Gould B."/>
            <person name="Lipzen A."/>
            <person name="Macqueen A."/>
            <person name="Palacio-Mejia J."/>
            <person name="Plott C."/>
            <person name="Shakirov E."/>
            <person name="Shu S."/>
            <person name="Yoshinaga Y."/>
            <person name="Zane M."/>
            <person name="Rokhsar D."/>
            <person name="Grimwood J."/>
            <person name="Schmutz J."/>
            <person name="Juenger T."/>
        </authorList>
    </citation>
    <scope>NUCLEOTIDE SEQUENCE [LARGE SCALE GENOMIC DNA]</scope>
    <source>
        <strain evidence="2">FIL2</strain>
    </source>
</reference>